<feature type="region of interest" description="Disordered" evidence="2">
    <location>
        <begin position="385"/>
        <end position="440"/>
    </location>
</feature>
<proteinExistence type="predicted"/>
<feature type="compositionally biased region" description="Low complexity" evidence="2">
    <location>
        <begin position="130"/>
        <end position="163"/>
    </location>
</feature>
<dbReference type="Gene3D" id="1.25.40.20">
    <property type="entry name" value="Ankyrin repeat-containing domain"/>
    <property type="match status" value="4"/>
</dbReference>
<comment type="caution">
    <text evidence="3">The sequence shown here is derived from an EMBL/GenBank/DDBJ whole genome shotgun (WGS) entry which is preliminary data.</text>
</comment>
<dbReference type="OrthoDB" id="539213at2759"/>
<dbReference type="EMBL" id="AJWJ01000005">
    <property type="protein sequence ID" value="KAF2078442.1"/>
    <property type="molecule type" value="Genomic_DNA"/>
</dbReference>
<dbReference type="Proteomes" id="UP000695562">
    <property type="component" value="Unassembled WGS sequence"/>
</dbReference>
<feature type="repeat" description="ANK" evidence="1">
    <location>
        <begin position="330"/>
        <end position="363"/>
    </location>
</feature>
<feature type="region of interest" description="Disordered" evidence="2">
    <location>
        <begin position="121"/>
        <end position="205"/>
    </location>
</feature>
<evidence type="ECO:0000256" key="2">
    <source>
        <dbReference type="SAM" id="MobiDB-lite"/>
    </source>
</evidence>
<dbReference type="SUPFAM" id="SSF48403">
    <property type="entry name" value="Ankyrin repeat"/>
    <property type="match status" value="1"/>
</dbReference>
<dbReference type="Pfam" id="PF12796">
    <property type="entry name" value="Ank_2"/>
    <property type="match status" value="1"/>
</dbReference>
<feature type="repeat" description="ANK" evidence="1">
    <location>
        <begin position="297"/>
        <end position="329"/>
    </location>
</feature>
<dbReference type="AlphaFoldDB" id="A0A8J4Q451"/>
<dbReference type="PANTHER" id="PTHR24184:SF11">
    <property type="entry name" value="ANKYRIN REPEAT AND SOCS BOX CONTAINING 3"/>
    <property type="match status" value="1"/>
</dbReference>
<evidence type="ECO:0000313" key="3">
    <source>
        <dbReference type="EMBL" id="KAF2078442.1"/>
    </source>
</evidence>
<evidence type="ECO:0008006" key="5">
    <source>
        <dbReference type="Google" id="ProtNLM"/>
    </source>
</evidence>
<dbReference type="PRINTS" id="PR01415">
    <property type="entry name" value="ANKYRIN"/>
</dbReference>
<sequence>MNSSFFNKISNILNDNSNGDIKDSKKTITVCTTPTSSSVLNASEVLTGGSLLSTNEKSNVVFLPPLVQSSPKQPLRTYSPTNVGFSFSSRTSPSYEIERSSSPAFGSGLSSPKYLKCITPPPDSNFTPLTSSGGSNISSPKSSPTKSSHPYKNSKNYNNNGNHDSTPSPSTMSPYLSNLRLSPPPFSKISKGPDNDRVLRPSPLNINFDNNQNSFSYEIGVTKYDYFTFEQIPLLLASFHNNIPSLTKMIKCGTDLNYRCRLKGWTPLMFASQEGHLETINLLFESKSIDINIQNYDGETALLIACTHSQKEVVHLLLKNNANPNIGNKEGTTPLMICSCNYKDFDIISLLIEYGANVNLVDNQGFTCLMYCITYFGGGGSGSTNTTSTTNTTPPSQPALPSHQNNNQQRDIYFKIPPNNNPTPPHLVNNNNNNNNSNINRFLPQLDNNLHCKKLVLQLLLDHGVKTDTISKNEWTALTLAIKHGPLDLVSFLIEVDGNASSSPNNNHQHHMVKPQKYQNNGENFLKNSPTLTPSCTIFAASDLCPPKYQRFFEDYQDSQRWSPLKIAIRYSPIEMVDLLLKKAIDYFIVLFSSKMTTTTPIKNRTPPSSPPPLSTHGTILLILDYFVLCIKFRNLQIFILLFEYFIKIDQYILQQQQSISTHSTTTPTPTPTPTSININNNLFNPQFPQQQFSTSSFSLPLHLTKNIPHITPQSPAYTPTTTSVINNNPTSQEQQHHHQLFIHPNNNINPQTIEYLLQISKENNNHDIKHYLLNIIKNLDENF</sequence>
<reference evidence="3" key="1">
    <citation type="submission" date="2020-01" db="EMBL/GenBank/DDBJ databases">
        <title>Development of genomics and gene disruption for Polysphondylium violaceum indicates a role for the polyketide synthase stlB in stalk morphogenesis.</title>
        <authorList>
            <person name="Narita B."/>
            <person name="Kawabe Y."/>
            <person name="Kin K."/>
            <person name="Saito T."/>
            <person name="Gibbs R."/>
            <person name="Kuspa A."/>
            <person name="Muzny D."/>
            <person name="Queller D."/>
            <person name="Richards S."/>
            <person name="Strassman J."/>
            <person name="Sucgang R."/>
            <person name="Worley K."/>
            <person name="Schaap P."/>
        </authorList>
    </citation>
    <scope>NUCLEOTIDE SEQUENCE</scope>
    <source>
        <strain evidence="3">QSvi11</strain>
    </source>
</reference>
<dbReference type="InterPro" id="IPR036770">
    <property type="entry name" value="Ankyrin_rpt-contain_sf"/>
</dbReference>
<feature type="repeat" description="ANK" evidence="1">
    <location>
        <begin position="263"/>
        <end position="296"/>
    </location>
</feature>
<feature type="region of interest" description="Disordered" evidence="2">
    <location>
        <begin position="88"/>
        <end position="107"/>
    </location>
</feature>
<feature type="compositionally biased region" description="Low complexity" evidence="2">
    <location>
        <begin position="426"/>
        <end position="440"/>
    </location>
</feature>
<gene>
    <name evidence="3" type="ORF">CYY_000309</name>
</gene>
<dbReference type="PROSITE" id="PS50297">
    <property type="entry name" value="ANK_REP_REGION"/>
    <property type="match status" value="3"/>
</dbReference>
<dbReference type="Pfam" id="PF00023">
    <property type="entry name" value="Ank"/>
    <property type="match status" value="1"/>
</dbReference>
<dbReference type="InterPro" id="IPR002110">
    <property type="entry name" value="Ankyrin_rpt"/>
</dbReference>
<evidence type="ECO:0000256" key="1">
    <source>
        <dbReference type="PROSITE-ProRule" id="PRU00023"/>
    </source>
</evidence>
<keyword evidence="1" id="KW-0040">ANK repeat</keyword>
<dbReference type="SMART" id="SM00248">
    <property type="entry name" value="ANK"/>
    <property type="match status" value="6"/>
</dbReference>
<accession>A0A8J4Q451</accession>
<evidence type="ECO:0000313" key="4">
    <source>
        <dbReference type="Proteomes" id="UP000695562"/>
    </source>
</evidence>
<feature type="compositionally biased region" description="Low complexity" evidence="2">
    <location>
        <begin position="385"/>
        <end position="394"/>
    </location>
</feature>
<feature type="compositionally biased region" description="Polar residues" evidence="2">
    <location>
        <begin position="164"/>
        <end position="180"/>
    </location>
</feature>
<name>A0A8J4Q451_9MYCE</name>
<protein>
    <recommendedName>
        <fullName evidence="5">Ankyrin repeat-containing protein</fullName>
    </recommendedName>
</protein>
<keyword evidence="4" id="KW-1185">Reference proteome</keyword>
<dbReference type="PROSITE" id="PS50088">
    <property type="entry name" value="ANK_REPEAT"/>
    <property type="match status" value="3"/>
</dbReference>
<organism evidence="3 4">
    <name type="scientific">Polysphondylium violaceum</name>
    <dbReference type="NCBI Taxonomy" id="133409"/>
    <lineage>
        <taxon>Eukaryota</taxon>
        <taxon>Amoebozoa</taxon>
        <taxon>Evosea</taxon>
        <taxon>Eumycetozoa</taxon>
        <taxon>Dictyostelia</taxon>
        <taxon>Dictyosteliales</taxon>
        <taxon>Dictyosteliaceae</taxon>
        <taxon>Polysphondylium</taxon>
    </lineage>
</organism>
<dbReference type="PANTHER" id="PTHR24184">
    <property type="entry name" value="SI:CH211-189E2.2"/>
    <property type="match status" value="1"/>
</dbReference>